<evidence type="ECO:0000256" key="7">
    <source>
        <dbReference type="ARBA" id="ARBA00023306"/>
    </source>
</evidence>
<evidence type="ECO:0000259" key="12">
    <source>
        <dbReference type="SMART" id="SM00385"/>
    </source>
</evidence>
<evidence type="ECO:0000256" key="10">
    <source>
        <dbReference type="SAM" id="MobiDB-lite"/>
    </source>
</evidence>
<feature type="transmembrane region" description="Helical" evidence="11">
    <location>
        <begin position="55"/>
        <end position="77"/>
    </location>
</feature>
<keyword evidence="11" id="KW-0812">Transmembrane</keyword>
<keyword evidence="6 9" id="KW-0195">Cyclin</keyword>
<evidence type="ECO:0000256" key="5">
    <source>
        <dbReference type="ARBA" id="ARBA00022776"/>
    </source>
</evidence>
<dbReference type="CDD" id="cd20511">
    <property type="entry name" value="CYCLIN_AtCycB-like_rpt2"/>
    <property type="match status" value="1"/>
</dbReference>
<keyword evidence="11" id="KW-0472">Membrane</keyword>
<keyword evidence="5" id="KW-0498">Mitosis</keyword>
<keyword evidence="11" id="KW-1133">Transmembrane helix</keyword>
<dbReference type="FunFam" id="1.10.472.10:FF:000001">
    <property type="entry name" value="G2/mitotic-specific cyclin"/>
    <property type="match status" value="1"/>
</dbReference>
<dbReference type="Proteomes" id="UP001163823">
    <property type="component" value="Chromosome 1"/>
</dbReference>
<reference evidence="14 15" key="1">
    <citation type="journal article" date="2023" name="Science">
        <title>Elucidation of the pathway for biosynthesis of saponin adjuvants from the soapbark tree.</title>
        <authorList>
            <person name="Reed J."/>
            <person name="Orme A."/>
            <person name="El-Demerdash A."/>
            <person name="Owen C."/>
            <person name="Martin L.B.B."/>
            <person name="Misra R.C."/>
            <person name="Kikuchi S."/>
            <person name="Rejzek M."/>
            <person name="Martin A.C."/>
            <person name="Harkess A."/>
            <person name="Leebens-Mack J."/>
            <person name="Louveau T."/>
            <person name="Stephenson M.J."/>
            <person name="Osbourn A."/>
        </authorList>
    </citation>
    <scope>NUCLEOTIDE SEQUENCE [LARGE SCALE GENOMIC DNA]</scope>
    <source>
        <strain evidence="14">S10</strain>
    </source>
</reference>
<feature type="compositionally biased region" description="Basic and acidic residues" evidence="10">
    <location>
        <begin position="184"/>
        <end position="198"/>
    </location>
</feature>
<dbReference type="Pfam" id="PF02984">
    <property type="entry name" value="Cyclin_C"/>
    <property type="match status" value="1"/>
</dbReference>
<evidence type="ECO:0000256" key="2">
    <source>
        <dbReference type="ARBA" id="ARBA00006955"/>
    </source>
</evidence>
<dbReference type="InterPro" id="IPR006671">
    <property type="entry name" value="Cyclin_N"/>
</dbReference>
<dbReference type="InterPro" id="IPR048258">
    <property type="entry name" value="Cyclins_cyclin-box"/>
</dbReference>
<dbReference type="GO" id="GO:0010332">
    <property type="term" value="P:response to gamma radiation"/>
    <property type="evidence" value="ECO:0007669"/>
    <property type="project" value="UniProtKB-ARBA"/>
</dbReference>
<dbReference type="InterPro" id="IPR039361">
    <property type="entry name" value="Cyclin"/>
</dbReference>
<evidence type="ECO:0000256" key="3">
    <source>
        <dbReference type="ARBA" id="ARBA00011177"/>
    </source>
</evidence>
<name>A0AAD7QFY8_QUISA</name>
<comment type="function">
    <text evidence="1">Essential for the control of the cell cycle at the G2/M (mitosis) transition.</text>
</comment>
<feature type="domain" description="Cyclin C-terminal" evidence="13">
    <location>
        <begin position="373"/>
        <end position="491"/>
    </location>
</feature>
<dbReference type="CDD" id="cd20567">
    <property type="entry name" value="CYCLIN_AtCycB-like_rpt1"/>
    <property type="match status" value="1"/>
</dbReference>
<dbReference type="GO" id="GO:0016538">
    <property type="term" value="F:cyclin-dependent protein serine/threonine kinase regulator activity"/>
    <property type="evidence" value="ECO:0007669"/>
    <property type="project" value="InterPro"/>
</dbReference>
<dbReference type="PANTHER" id="PTHR10177">
    <property type="entry name" value="CYCLINS"/>
    <property type="match status" value="1"/>
</dbReference>
<evidence type="ECO:0000256" key="11">
    <source>
        <dbReference type="SAM" id="Phobius"/>
    </source>
</evidence>
<feature type="domain" description="Cyclin-like" evidence="12">
    <location>
        <begin position="377"/>
        <end position="460"/>
    </location>
</feature>
<proteinExistence type="inferred from homology"/>
<dbReference type="AlphaFoldDB" id="A0AAD7QFY8"/>
<feature type="region of interest" description="Disordered" evidence="10">
    <location>
        <begin position="1"/>
        <end position="25"/>
    </location>
</feature>
<evidence type="ECO:0000259" key="13">
    <source>
        <dbReference type="SMART" id="SM01332"/>
    </source>
</evidence>
<dbReference type="InterPro" id="IPR004367">
    <property type="entry name" value="Cyclin_C-dom"/>
</dbReference>
<feature type="region of interest" description="Disordered" evidence="10">
    <location>
        <begin position="157"/>
        <end position="198"/>
    </location>
</feature>
<organism evidence="14 15">
    <name type="scientific">Quillaja saponaria</name>
    <name type="common">Soap bark tree</name>
    <dbReference type="NCBI Taxonomy" id="32244"/>
    <lineage>
        <taxon>Eukaryota</taxon>
        <taxon>Viridiplantae</taxon>
        <taxon>Streptophyta</taxon>
        <taxon>Embryophyta</taxon>
        <taxon>Tracheophyta</taxon>
        <taxon>Spermatophyta</taxon>
        <taxon>Magnoliopsida</taxon>
        <taxon>eudicotyledons</taxon>
        <taxon>Gunneridae</taxon>
        <taxon>Pentapetalae</taxon>
        <taxon>rosids</taxon>
        <taxon>fabids</taxon>
        <taxon>Fabales</taxon>
        <taxon>Quillajaceae</taxon>
        <taxon>Quillaja</taxon>
    </lineage>
</organism>
<keyword evidence="4" id="KW-0132">Cell division</keyword>
<feature type="compositionally biased region" description="Basic and acidic residues" evidence="10">
    <location>
        <begin position="11"/>
        <end position="25"/>
    </location>
</feature>
<dbReference type="Gene3D" id="1.10.472.10">
    <property type="entry name" value="Cyclin-like"/>
    <property type="match status" value="2"/>
</dbReference>
<dbReference type="Pfam" id="PF00134">
    <property type="entry name" value="Cyclin_N"/>
    <property type="match status" value="1"/>
</dbReference>
<dbReference type="FunFam" id="1.10.472.10:FF:000032">
    <property type="entry name" value="G2/mitotic-specific cyclin-1"/>
    <property type="match status" value="1"/>
</dbReference>
<keyword evidence="15" id="KW-1185">Reference proteome</keyword>
<protein>
    <recommendedName>
        <fullName evidence="8">B-like cyclin</fullName>
    </recommendedName>
</protein>
<evidence type="ECO:0000256" key="6">
    <source>
        <dbReference type="ARBA" id="ARBA00023127"/>
    </source>
</evidence>
<dbReference type="PIRSF" id="PIRSF001771">
    <property type="entry name" value="Cyclin_A_B_D_E"/>
    <property type="match status" value="1"/>
</dbReference>
<dbReference type="SUPFAM" id="SSF47954">
    <property type="entry name" value="Cyclin-like"/>
    <property type="match status" value="2"/>
</dbReference>
<dbReference type="PROSITE" id="PS00292">
    <property type="entry name" value="CYCLINS"/>
    <property type="match status" value="1"/>
</dbReference>
<evidence type="ECO:0000313" key="14">
    <source>
        <dbReference type="EMBL" id="KAJ7980743.1"/>
    </source>
</evidence>
<sequence>MEAKAIVPRKTRGEGKAVKHEPGQRSERRALGDIGNLEVVRIVEGKQISRPMTRFPLFSVCLYTLLCYCLGLSWVLFACCRSFRAQLLANAQAAARENKNQVIPALDNKAIVQAAAEKKKNLLALDNKAIAQASGDKKKNPVVPILESKAVATKKAGAEKSDVETHKPKPESSDVLSSFGGENLKLDSGRSSREGSRKKEFKTLTSVLSARSKAACGVSLKPKEKILDIDAEDINNELAAVEYLDDMYKFYKLAEDESHVHDYMGSQREINVKMRSILVDWLIDVHRRFELMPETLFLTINIIDRYLSVTTVARKEFQLVGLSSMLIASKYEEIWAPHVNDLVCISDYAYTEAQILVMEKAILGKLEWYLTVPTPYVFLVRYVKASFLPDQEMENMAFFLAELGLLHYPTILYSSSMIAAGAVYAARCTLNRCPFWSETLKHHTGYSEDQILDCAKLLVSFHSIAAESKLQAVCRKFSNPDRGAVAFSTPAQKLLATAL</sequence>
<evidence type="ECO:0000256" key="9">
    <source>
        <dbReference type="RuleBase" id="RU000383"/>
    </source>
</evidence>
<feature type="compositionally biased region" description="Basic and acidic residues" evidence="10">
    <location>
        <begin position="157"/>
        <end position="172"/>
    </location>
</feature>
<dbReference type="InterPro" id="IPR013763">
    <property type="entry name" value="Cyclin-like_dom"/>
</dbReference>
<feature type="domain" description="Cyclin-like" evidence="12">
    <location>
        <begin position="280"/>
        <end position="364"/>
    </location>
</feature>
<comment type="subunit">
    <text evidence="3">Interacts with the CDC2 protein kinase to form a serine/threonine kinase holoenzyme complex also known as maturation promoting factor (MPF). The cyclin subunit imparts substrate specificity to the complex.</text>
</comment>
<accession>A0AAD7QFY8</accession>
<evidence type="ECO:0000313" key="15">
    <source>
        <dbReference type="Proteomes" id="UP001163823"/>
    </source>
</evidence>
<comment type="caution">
    <text evidence="14">The sequence shown here is derived from an EMBL/GenBank/DDBJ whole genome shotgun (WGS) entry which is preliminary data.</text>
</comment>
<dbReference type="SMART" id="SM00385">
    <property type="entry name" value="CYCLIN"/>
    <property type="match status" value="2"/>
</dbReference>
<keyword evidence="7" id="KW-0131">Cell cycle</keyword>
<dbReference type="SMART" id="SM01332">
    <property type="entry name" value="Cyclin_C"/>
    <property type="match status" value="1"/>
</dbReference>
<dbReference type="GO" id="GO:0044772">
    <property type="term" value="P:mitotic cell cycle phase transition"/>
    <property type="evidence" value="ECO:0007669"/>
    <property type="project" value="InterPro"/>
</dbReference>
<evidence type="ECO:0000256" key="8">
    <source>
        <dbReference type="ARBA" id="ARBA00032263"/>
    </source>
</evidence>
<dbReference type="GO" id="GO:0051301">
    <property type="term" value="P:cell division"/>
    <property type="evidence" value="ECO:0007669"/>
    <property type="project" value="UniProtKB-KW"/>
</dbReference>
<dbReference type="InterPro" id="IPR046965">
    <property type="entry name" value="Cyclin_A/B-like"/>
</dbReference>
<gene>
    <name evidence="14" type="ORF">O6P43_000112</name>
</gene>
<dbReference type="EMBL" id="JARAOO010000001">
    <property type="protein sequence ID" value="KAJ7980743.1"/>
    <property type="molecule type" value="Genomic_DNA"/>
</dbReference>
<comment type="similarity">
    <text evidence="2">Belongs to the cyclin family. Cyclin AB subfamily.</text>
</comment>
<evidence type="ECO:0000256" key="4">
    <source>
        <dbReference type="ARBA" id="ARBA00022618"/>
    </source>
</evidence>
<evidence type="ECO:0000256" key="1">
    <source>
        <dbReference type="ARBA" id="ARBA00003222"/>
    </source>
</evidence>
<dbReference type="InterPro" id="IPR036915">
    <property type="entry name" value="Cyclin-like_sf"/>
</dbReference>